<dbReference type="SUPFAM" id="SSF48452">
    <property type="entry name" value="TPR-like"/>
    <property type="match status" value="1"/>
</dbReference>
<organism evidence="3 4">
    <name type="scientific">Nicotiana tabacum</name>
    <name type="common">Common tobacco</name>
    <dbReference type="NCBI Taxonomy" id="4097"/>
    <lineage>
        <taxon>Eukaryota</taxon>
        <taxon>Viridiplantae</taxon>
        <taxon>Streptophyta</taxon>
        <taxon>Embryophyta</taxon>
        <taxon>Tracheophyta</taxon>
        <taxon>Spermatophyta</taxon>
        <taxon>Magnoliopsida</taxon>
        <taxon>eudicotyledons</taxon>
        <taxon>Gunneridae</taxon>
        <taxon>Pentapetalae</taxon>
        <taxon>asterids</taxon>
        <taxon>lamiids</taxon>
        <taxon>Solanales</taxon>
        <taxon>Solanaceae</taxon>
        <taxon>Nicotianoideae</taxon>
        <taxon>Nicotianeae</taxon>
        <taxon>Nicotiana</taxon>
    </lineage>
</organism>
<reference evidence="4" key="2">
    <citation type="submission" date="2025-08" db="UniProtKB">
        <authorList>
            <consortium name="RefSeq"/>
        </authorList>
    </citation>
    <scope>IDENTIFICATION</scope>
    <source>
        <tissue evidence="4">Leaf</tissue>
    </source>
</reference>
<sequence length="362" mass="40441">MMLRSSSTPLLRSLLSESPSNHHHHQHSDLTPNHTPNSIYHSYTKLSCNHGGYQNYTKSLYPPNSSISPSVSELSNGRQLSSNGFRRAQSEGNLEELAKASTEEVDEFSLSKPPKMLARKPHKAFLETIPSFNIHNSRVLHSDDDSDDEDDDFDYISRQSSLGTNGVKEEMSYVSQNSKLEIVEGREEMYLARGIGVADIGCFDDGGLYGGWGAGGGGGYRPVAFDREGGGDSQGLHIEEHYKRMLEENPGNSLFLRNYANFLYQTKKDLKGAEEYYSRAILADPSDGEILSQYAKLIWELHRDEDRATSYFERAVQAASSDSHIHAAYANFLWEMEDEEDENDDIQAPPMLHTVATTSITA</sequence>
<protein>
    <submittedName>
        <fullName evidence="4">Uncharacterized protein LOC107789602</fullName>
    </submittedName>
</protein>
<dbReference type="OMA" id="WDTDDGD"/>
<evidence type="ECO:0000259" key="2">
    <source>
        <dbReference type="Pfam" id="PF25474"/>
    </source>
</evidence>
<dbReference type="Pfam" id="PF25474">
    <property type="entry name" value="TPR_TmcB"/>
    <property type="match status" value="1"/>
</dbReference>
<dbReference type="PANTHER" id="PTHR26312:SF221">
    <property type="entry name" value="OS04G0510600 PROTEIN"/>
    <property type="match status" value="1"/>
</dbReference>
<dbReference type="InterPro" id="IPR057352">
    <property type="entry name" value="TPR_TmcB/C"/>
</dbReference>
<reference evidence="3" key="1">
    <citation type="journal article" date="2014" name="Nat. Commun.">
        <title>The tobacco genome sequence and its comparison with those of tomato and potato.</title>
        <authorList>
            <person name="Sierro N."/>
            <person name="Battey J.N."/>
            <person name="Ouadi S."/>
            <person name="Bakaher N."/>
            <person name="Bovet L."/>
            <person name="Willig A."/>
            <person name="Goepfert S."/>
            <person name="Peitsch M.C."/>
            <person name="Ivanov N.V."/>
        </authorList>
    </citation>
    <scope>NUCLEOTIDE SEQUENCE [LARGE SCALE GENOMIC DNA]</scope>
</reference>
<dbReference type="SMART" id="SM00386">
    <property type="entry name" value="HAT"/>
    <property type="match status" value="2"/>
</dbReference>
<name>A0A1S3ZQX0_TOBAC</name>
<evidence type="ECO:0000256" key="1">
    <source>
        <dbReference type="SAM" id="MobiDB-lite"/>
    </source>
</evidence>
<dbReference type="Gene3D" id="1.25.40.10">
    <property type="entry name" value="Tetratricopeptide repeat domain"/>
    <property type="match status" value="1"/>
</dbReference>
<dbReference type="Proteomes" id="UP000790787">
    <property type="component" value="Chromosome 19"/>
</dbReference>
<keyword evidence="3" id="KW-1185">Reference proteome</keyword>
<dbReference type="RefSeq" id="XP_016466925.1">
    <property type="nucleotide sequence ID" value="XM_016611439.2"/>
</dbReference>
<feature type="domain" description="TmcB/TmcC TPR repeats" evidence="2">
    <location>
        <begin position="238"/>
        <end position="281"/>
    </location>
</feature>
<dbReference type="RefSeq" id="XP_016466925.1">
    <property type="nucleotide sequence ID" value="XM_016611439.1"/>
</dbReference>
<dbReference type="OrthoDB" id="1926212at2759"/>
<feature type="region of interest" description="Disordered" evidence="1">
    <location>
        <begin position="1"/>
        <end position="38"/>
    </location>
</feature>
<dbReference type="InterPro" id="IPR003107">
    <property type="entry name" value="HAT"/>
</dbReference>
<dbReference type="AlphaFoldDB" id="A0A1S3ZQX0"/>
<gene>
    <name evidence="4" type="primary">LOC107789602</name>
</gene>
<accession>A0A1S3ZQX0</accession>
<evidence type="ECO:0000313" key="4">
    <source>
        <dbReference type="RefSeq" id="XP_016466925.1"/>
    </source>
</evidence>
<evidence type="ECO:0000313" key="3">
    <source>
        <dbReference type="Proteomes" id="UP000790787"/>
    </source>
</evidence>
<feature type="compositionally biased region" description="Low complexity" evidence="1">
    <location>
        <begin position="1"/>
        <end position="19"/>
    </location>
</feature>
<dbReference type="PaxDb" id="4097-A0A1S3ZQX0"/>
<proteinExistence type="predicted"/>
<dbReference type="KEGG" id="nta:107789602"/>
<dbReference type="InterPro" id="IPR011990">
    <property type="entry name" value="TPR-like_helical_dom_sf"/>
</dbReference>
<dbReference type="GO" id="GO:0006396">
    <property type="term" value="P:RNA processing"/>
    <property type="evidence" value="ECO:0007669"/>
    <property type="project" value="InterPro"/>
</dbReference>
<dbReference type="PANTHER" id="PTHR26312">
    <property type="entry name" value="TETRATRICOPEPTIDE REPEAT PROTEIN 5"/>
    <property type="match status" value="1"/>
</dbReference>
<feature type="compositionally biased region" description="Polar residues" evidence="1">
    <location>
        <begin position="29"/>
        <end position="38"/>
    </location>
</feature>
<dbReference type="GeneID" id="107789602"/>